<keyword evidence="3" id="KW-1185">Reference proteome</keyword>
<keyword evidence="1" id="KW-0175">Coiled coil</keyword>
<evidence type="ECO:0000313" key="3">
    <source>
        <dbReference type="Proteomes" id="UP000198304"/>
    </source>
</evidence>
<dbReference type="AlphaFoldDB" id="A0A239CKP8"/>
<evidence type="ECO:0000256" key="1">
    <source>
        <dbReference type="SAM" id="Coils"/>
    </source>
</evidence>
<feature type="coiled-coil region" evidence="1">
    <location>
        <begin position="33"/>
        <end position="127"/>
    </location>
</feature>
<dbReference type="EMBL" id="FZOJ01000006">
    <property type="protein sequence ID" value="SNS20519.1"/>
    <property type="molecule type" value="Genomic_DNA"/>
</dbReference>
<gene>
    <name evidence="2" type="ORF">SAMN05446037_100613</name>
</gene>
<name>A0A239CKP8_9FIRM</name>
<evidence type="ECO:0000313" key="2">
    <source>
        <dbReference type="EMBL" id="SNS20519.1"/>
    </source>
</evidence>
<proteinExistence type="predicted"/>
<dbReference type="RefSeq" id="WP_089282272.1">
    <property type="nucleotide sequence ID" value="NZ_FZOJ01000006.1"/>
</dbReference>
<sequence>MALLNNMKSEIAEQIGLDPKEHEVRFKEQIEKYRDAIRKRQKAKTDLDVLEETIAGGDNKLQEAKEKIEELEVKKKNLTNDLNKFDDKDDTQAIEKTYGIAVLKLWLKDAKEKLAEITETVEIKEKTEILNTILKKAKISSQIAIAESITK</sequence>
<dbReference type="Proteomes" id="UP000198304">
    <property type="component" value="Unassembled WGS sequence"/>
</dbReference>
<protein>
    <recommendedName>
        <fullName evidence="4">Phage minor structural protein GP20</fullName>
    </recommendedName>
</protein>
<evidence type="ECO:0008006" key="4">
    <source>
        <dbReference type="Google" id="ProtNLM"/>
    </source>
</evidence>
<reference evidence="2 3" key="1">
    <citation type="submission" date="2017-06" db="EMBL/GenBank/DDBJ databases">
        <authorList>
            <person name="Kim H.J."/>
            <person name="Triplett B.A."/>
        </authorList>
    </citation>
    <scope>NUCLEOTIDE SEQUENCE [LARGE SCALE GENOMIC DNA]</scope>
    <source>
        <strain evidence="2 3">SCA</strain>
    </source>
</reference>
<accession>A0A239CKP8</accession>
<organism evidence="2 3">
    <name type="scientific">Anaerovirgula multivorans</name>
    <dbReference type="NCBI Taxonomy" id="312168"/>
    <lineage>
        <taxon>Bacteria</taxon>
        <taxon>Bacillati</taxon>
        <taxon>Bacillota</taxon>
        <taxon>Clostridia</taxon>
        <taxon>Peptostreptococcales</taxon>
        <taxon>Natronincolaceae</taxon>
        <taxon>Anaerovirgula</taxon>
    </lineage>
</organism>